<feature type="binding site" evidence="9">
    <location>
        <position position="162"/>
    </location>
    <ligand>
        <name>FMN</name>
        <dbReference type="ChEBI" id="CHEBI:58210"/>
    </ligand>
</feature>
<dbReference type="SUPFAM" id="SSF51395">
    <property type="entry name" value="FMN-linked oxidoreductases"/>
    <property type="match status" value="1"/>
</dbReference>
<feature type="binding site" evidence="9">
    <location>
        <begin position="218"/>
        <end position="219"/>
    </location>
    <ligand>
        <name>FMN</name>
        <dbReference type="ChEBI" id="CHEBI:58210"/>
    </ligand>
</feature>
<evidence type="ECO:0000256" key="2">
    <source>
        <dbReference type="ARBA" id="ARBA00022630"/>
    </source>
</evidence>
<dbReference type="Proteomes" id="UP000460287">
    <property type="component" value="Unassembled WGS sequence"/>
</dbReference>
<dbReference type="EC" id="1.3.1.-" evidence="7"/>
<evidence type="ECO:0000313" key="11">
    <source>
        <dbReference type="EMBL" id="MSR92384.1"/>
    </source>
</evidence>
<comment type="similarity">
    <text evidence="7">Belongs to the dus family.</text>
</comment>
<keyword evidence="4 7" id="KW-0819">tRNA processing</keyword>
<dbReference type="CDD" id="cd02801">
    <property type="entry name" value="DUS_like_FMN"/>
    <property type="match status" value="1"/>
</dbReference>
<dbReference type="AlphaFoldDB" id="A0A7X2T285"/>
<evidence type="ECO:0000256" key="1">
    <source>
        <dbReference type="ARBA" id="ARBA00001917"/>
    </source>
</evidence>
<dbReference type="Pfam" id="PF01207">
    <property type="entry name" value="Dus"/>
    <property type="match status" value="1"/>
</dbReference>
<protein>
    <recommendedName>
        <fullName evidence="7">tRNA-dihydrouridine synthase</fullName>
        <ecNumber evidence="7">1.3.1.-</ecNumber>
    </recommendedName>
</protein>
<accession>A0A7X2T285</accession>
<name>A0A7X2T285_9CLOT</name>
<dbReference type="InterPro" id="IPR013785">
    <property type="entry name" value="Aldolase_TIM"/>
</dbReference>
<dbReference type="RefSeq" id="WP_154532280.1">
    <property type="nucleotide sequence ID" value="NZ_JAQXTV010000189.1"/>
</dbReference>
<evidence type="ECO:0000259" key="10">
    <source>
        <dbReference type="Pfam" id="PF01207"/>
    </source>
</evidence>
<evidence type="ECO:0000256" key="6">
    <source>
        <dbReference type="ARBA" id="ARBA00023002"/>
    </source>
</evidence>
<dbReference type="GO" id="GO:0017150">
    <property type="term" value="F:tRNA dihydrouridine synthase activity"/>
    <property type="evidence" value="ECO:0007669"/>
    <property type="project" value="InterPro"/>
</dbReference>
<keyword evidence="3 7" id="KW-0288">FMN</keyword>
<keyword evidence="9" id="KW-0547">Nucleotide-binding</keyword>
<feature type="active site" description="Proton donor" evidence="8">
    <location>
        <position position="94"/>
    </location>
</feature>
<dbReference type="Gene3D" id="3.20.20.70">
    <property type="entry name" value="Aldolase class I"/>
    <property type="match status" value="1"/>
</dbReference>
<evidence type="ECO:0000256" key="8">
    <source>
        <dbReference type="PIRSR" id="PIRSR006621-1"/>
    </source>
</evidence>
<dbReference type="EMBL" id="VULX01000029">
    <property type="protein sequence ID" value="MSR92384.1"/>
    <property type="molecule type" value="Genomic_DNA"/>
</dbReference>
<dbReference type="PROSITE" id="PS01136">
    <property type="entry name" value="UPF0034"/>
    <property type="match status" value="1"/>
</dbReference>
<dbReference type="PANTHER" id="PTHR45846">
    <property type="entry name" value="TRNA-DIHYDROURIDINE(47) SYNTHASE [NAD(P)(+)]-LIKE"/>
    <property type="match status" value="1"/>
</dbReference>
<comment type="cofactor">
    <cofactor evidence="1 7 9">
        <name>FMN</name>
        <dbReference type="ChEBI" id="CHEBI:58210"/>
    </cofactor>
</comment>
<evidence type="ECO:0000256" key="3">
    <source>
        <dbReference type="ARBA" id="ARBA00022643"/>
    </source>
</evidence>
<gene>
    <name evidence="11" type="ORF">FYJ33_13530</name>
</gene>
<sequence>MKFYFAPLEGISGHIYRNAYHDIFGNIDKYFAPFIVPNKSRNLKGKELKDILPENNVDINLVPQILTNKSEGFMDTCKKLKLLGYNEVNINLGCPSGTVVSKFRGSGFLAKRMELDKFFYEIFKAGAENVSVKTRIGKEDPEEMYELMKIYNKYPLKELIIHPRVQTDYYKGTPNLEVFKDALESSVNPVCYNGDIFTVEDYKMITEKFPQVDRVMLGRGILRNPGIITQIKNGKNIDKEQLKSFHDRLYNDYKRVLSGDKHVLFKMKELWFYMGNMFQDSDKYIKKIRKSQDLVDYNIIVASIFRELELI</sequence>
<comment type="function">
    <text evidence="7">Catalyzes the synthesis of 5,6-dihydrouridine (D), a modified base found in the D-loop of most tRNAs, via the reduction of the C5-C6 double bond in target uridines.</text>
</comment>
<keyword evidence="2 7" id="KW-0285">Flavoprotein</keyword>
<dbReference type="GO" id="GO:0050660">
    <property type="term" value="F:flavin adenine dinucleotide binding"/>
    <property type="evidence" value="ECO:0007669"/>
    <property type="project" value="InterPro"/>
</dbReference>
<dbReference type="GO" id="GO:0003723">
    <property type="term" value="F:RNA binding"/>
    <property type="evidence" value="ECO:0007669"/>
    <property type="project" value="TreeGrafter"/>
</dbReference>
<evidence type="ECO:0000256" key="4">
    <source>
        <dbReference type="ARBA" id="ARBA00022694"/>
    </source>
</evidence>
<keyword evidence="12" id="KW-1185">Reference proteome</keyword>
<evidence type="ECO:0000256" key="5">
    <source>
        <dbReference type="ARBA" id="ARBA00022857"/>
    </source>
</evidence>
<proteinExistence type="inferred from homology"/>
<organism evidence="11 12">
    <name type="scientific">Inconstantimicrobium porci</name>
    <dbReference type="NCBI Taxonomy" id="2652291"/>
    <lineage>
        <taxon>Bacteria</taxon>
        <taxon>Bacillati</taxon>
        <taxon>Bacillota</taxon>
        <taxon>Clostridia</taxon>
        <taxon>Eubacteriales</taxon>
        <taxon>Clostridiaceae</taxon>
        <taxon>Inconstantimicrobium</taxon>
    </lineage>
</organism>
<dbReference type="InterPro" id="IPR035587">
    <property type="entry name" value="DUS-like_FMN-bd"/>
</dbReference>
<reference evidence="11 12" key="1">
    <citation type="submission" date="2019-08" db="EMBL/GenBank/DDBJ databases">
        <title>In-depth cultivation of the pig gut microbiome towards novel bacterial diversity and tailored functional studies.</title>
        <authorList>
            <person name="Wylensek D."/>
            <person name="Hitch T.C.A."/>
            <person name="Clavel T."/>
        </authorList>
    </citation>
    <scope>NUCLEOTIDE SEQUENCE [LARGE SCALE GENOMIC DNA]</scope>
    <source>
        <strain evidence="11 12">WCA-383-APC-5B</strain>
    </source>
</reference>
<keyword evidence="6 7" id="KW-0560">Oxidoreductase</keyword>
<feature type="domain" description="DUS-like FMN-binding" evidence="10">
    <location>
        <begin position="43"/>
        <end position="275"/>
    </location>
</feature>
<dbReference type="InterPro" id="IPR001269">
    <property type="entry name" value="DUS_fam"/>
</dbReference>
<dbReference type="PIRSF" id="PIRSF006621">
    <property type="entry name" value="Dus"/>
    <property type="match status" value="1"/>
</dbReference>
<evidence type="ECO:0000256" key="9">
    <source>
        <dbReference type="PIRSR" id="PIRSR006621-2"/>
    </source>
</evidence>
<feature type="binding site" evidence="9">
    <location>
        <position position="64"/>
    </location>
    <ligand>
        <name>FMN</name>
        <dbReference type="ChEBI" id="CHEBI:58210"/>
    </ligand>
</feature>
<evidence type="ECO:0000313" key="12">
    <source>
        <dbReference type="Proteomes" id="UP000460287"/>
    </source>
</evidence>
<dbReference type="PANTHER" id="PTHR45846:SF1">
    <property type="entry name" value="TRNA-DIHYDROURIDINE(47) SYNTHASE [NAD(P)(+)]-LIKE"/>
    <property type="match status" value="1"/>
</dbReference>
<evidence type="ECO:0000256" key="7">
    <source>
        <dbReference type="PIRNR" id="PIRNR006621"/>
    </source>
</evidence>
<keyword evidence="5" id="KW-0521">NADP</keyword>
<feature type="binding site" evidence="9">
    <location>
        <position position="133"/>
    </location>
    <ligand>
        <name>FMN</name>
        <dbReference type="ChEBI" id="CHEBI:58210"/>
    </ligand>
</feature>
<dbReference type="InterPro" id="IPR018517">
    <property type="entry name" value="tRNA_hU_synthase_CS"/>
</dbReference>
<comment type="caution">
    <text evidence="11">The sequence shown here is derived from an EMBL/GenBank/DDBJ whole genome shotgun (WGS) entry which is preliminary data.</text>
</comment>